<dbReference type="HOGENOM" id="CLU_108923_6_3_5"/>
<gene>
    <name evidence="3" type="ORF">HMPREF9696_03686</name>
</gene>
<reference evidence="3 4" key="1">
    <citation type="submission" date="2012-04" db="EMBL/GenBank/DDBJ databases">
        <title>The Genome Sequence of Afipia clevelandensis ATCC 49720.</title>
        <authorList>
            <consortium name="The Broad Institute Genome Sequencing Platform"/>
            <person name="Earl A."/>
            <person name="Ward D."/>
            <person name="Feldgarden M."/>
            <person name="Gevers D."/>
            <person name="Huys G."/>
            <person name="Walker B."/>
            <person name="Young S.K."/>
            <person name="Zeng Q."/>
            <person name="Gargeya S."/>
            <person name="Fitzgerald M."/>
            <person name="Haas B."/>
            <person name="Abouelleil A."/>
            <person name="Alvarado L."/>
            <person name="Arachchi H.M."/>
            <person name="Berlin A."/>
            <person name="Chapman S.B."/>
            <person name="Goldberg J."/>
            <person name="Griggs A."/>
            <person name="Gujja S."/>
            <person name="Hansen M."/>
            <person name="Howarth C."/>
            <person name="Imamovic A."/>
            <person name="Larimer J."/>
            <person name="McCowen C."/>
            <person name="Montmayeur A."/>
            <person name="Murphy C."/>
            <person name="Neiman D."/>
            <person name="Pearson M."/>
            <person name="Priest M."/>
            <person name="Roberts A."/>
            <person name="Saif S."/>
            <person name="Shea T."/>
            <person name="Sisk P."/>
            <person name="Sykes S."/>
            <person name="Wortman J."/>
            <person name="Nusbaum C."/>
            <person name="Birren B."/>
        </authorList>
    </citation>
    <scope>NUCLEOTIDE SEQUENCE [LARGE SCALE GENOMIC DNA]</scope>
    <source>
        <strain evidence="3 4">ATCC 49720</strain>
    </source>
</reference>
<dbReference type="AlphaFoldDB" id="K8NW47"/>
<organism evidence="3 4">
    <name type="scientific">Afipia clevelandensis ATCC 49720</name>
    <dbReference type="NCBI Taxonomy" id="883079"/>
    <lineage>
        <taxon>Bacteria</taxon>
        <taxon>Pseudomonadati</taxon>
        <taxon>Pseudomonadota</taxon>
        <taxon>Alphaproteobacteria</taxon>
        <taxon>Hyphomicrobiales</taxon>
        <taxon>Nitrobacteraceae</taxon>
        <taxon>Afipia</taxon>
    </lineage>
</organism>
<dbReference type="SUPFAM" id="SSF55961">
    <property type="entry name" value="Bet v1-like"/>
    <property type="match status" value="1"/>
</dbReference>
<dbReference type="OrthoDB" id="9805228at2"/>
<proteinExistence type="inferred from homology"/>
<dbReference type="InterPro" id="IPR013538">
    <property type="entry name" value="ASHA1/2-like_C"/>
</dbReference>
<evidence type="ECO:0000313" key="3">
    <source>
        <dbReference type="EMBL" id="EKS32709.1"/>
    </source>
</evidence>
<evidence type="ECO:0000256" key="1">
    <source>
        <dbReference type="ARBA" id="ARBA00006817"/>
    </source>
</evidence>
<feature type="domain" description="Activator of Hsp90 ATPase homologue 1/2-like C-terminal" evidence="2">
    <location>
        <begin position="24"/>
        <end position="171"/>
    </location>
</feature>
<evidence type="ECO:0000259" key="2">
    <source>
        <dbReference type="Pfam" id="PF08327"/>
    </source>
</evidence>
<protein>
    <recommendedName>
        <fullName evidence="2">Activator of Hsp90 ATPase homologue 1/2-like C-terminal domain-containing protein</fullName>
    </recommendedName>
</protein>
<evidence type="ECO:0000313" key="4">
    <source>
        <dbReference type="Proteomes" id="UP000001095"/>
    </source>
</evidence>
<comment type="similarity">
    <text evidence="1">Belongs to the AHA1 family.</text>
</comment>
<dbReference type="PATRIC" id="fig|883079.3.peg.3760"/>
<dbReference type="CDD" id="cd07814">
    <property type="entry name" value="SRPBCC_CalC_Aha1-like"/>
    <property type="match status" value="1"/>
</dbReference>
<accession>K8NW47</accession>
<name>K8NW47_9BRAD</name>
<comment type="caution">
    <text evidence="3">The sequence shown here is derived from an EMBL/GenBank/DDBJ whole genome shotgun (WGS) entry which is preliminary data.</text>
</comment>
<dbReference type="InterPro" id="IPR023393">
    <property type="entry name" value="START-like_dom_sf"/>
</dbReference>
<dbReference type="Gene3D" id="3.30.530.20">
    <property type="match status" value="1"/>
</dbReference>
<dbReference type="Pfam" id="PF08327">
    <property type="entry name" value="AHSA1"/>
    <property type="match status" value="1"/>
</dbReference>
<dbReference type="Proteomes" id="UP000001095">
    <property type="component" value="Unassembled WGS sequence"/>
</dbReference>
<sequence length="176" mass="19816">MASSQSAALAETYSKEFVIERLFDAPRDLVWKVFTERDHLMRWWGPKGFKMIVGKLDLKPGGIFLYGMQAPDGSEMWGKWVFREIVKPERLVFVSSFSDKDAGLTRHPMAPTWPIEMLGTATFIDQGGKTKLVNRVVALNGSSEERATFEGNFDSMTQGWGGTWDRLAAYLATLQA</sequence>
<dbReference type="RefSeq" id="WP_002714556.1">
    <property type="nucleotide sequence ID" value="NZ_KB375281.1"/>
</dbReference>
<keyword evidence="4" id="KW-1185">Reference proteome</keyword>
<dbReference type="EMBL" id="AGWY01000015">
    <property type="protein sequence ID" value="EKS32709.1"/>
    <property type="molecule type" value="Genomic_DNA"/>
</dbReference>